<comment type="similarity">
    <text evidence="1">Belongs to the adaptor complexes large subunit family.</text>
</comment>
<dbReference type="InterPro" id="IPR000387">
    <property type="entry name" value="Tyr_Pase_dom"/>
</dbReference>
<dbReference type="Pfam" id="PF01602">
    <property type="entry name" value="Adaptin_N"/>
    <property type="match status" value="1"/>
</dbReference>
<dbReference type="GO" id="GO:0016192">
    <property type="term" value="P:vesicle-mediated transport"/>
    <property type="evidence" value="ECO:0007669"/>
    <property type="project" value="InterPro"/>
</dbReference>
<protein>
    <submittedName>
        <fullName evidence="10">AP-2 complex subunit alpha-2-like isoform X5</fullName>
    </submittedName>
</protein>
<dbReference type="SUPFAM" id="SSF48371">
    <property type="entry name" value="ARM repeat"/>
    <property type="match status" value="1"/>
</dbReference>
<feature type="compositionally biased region" description="Polar residues" evidence="7">
    <location>
        <begin position="1154"/>
        <end position="1169"/>
    </location>
</feature>
<dbReference type="InterPro" id="IPR009028">
    <property type="entry name" value="Coatomer/calthrin_app_sub_C"/>
</dbReference>
<proteinExistence type="evidence at protein level"/>
<dbReference type="InterPro" id="IPR016130">
    <property type="entry name" value="Tyr_Pase_AS"/>
</dbReference>
<dbReference type="Gene3D" id="1.25.10.10">
    <property type="entry name" value="Leucine-rich Repeat Variant"/>
    <property type="match status" value="1"/>
</dbReference>
<comment type="subcellular location">
    <subcellularLocation>
        <location evidence="6">Endomembrane system</location>
        <topology evidence="6">Peripheral membrane protein</topology>
        <orientation evidence="6">Cytoplasmic side</orientation>
    </subcellularLocation>
</comment>
<evidence type="ECO:0000313" key="11">
    <source>
        <dbReference type="Proteomes" id="UP000290572"/>
    </source>
</evidence>
<dbReference type="InterPro" id="IPR020422">
    <property type="entry name" value="TYR_PHOSPHATASE_DUAL_dom"/>
</dbReference>
<dbReference type="InterPro" id="IPR050840">
    <property type="entry name" value="Adaptor_Complx_Large_Subunit"/>
</dbReference>
<reference evidence="10 11" key="1">
    <citation type="submission" date="2018-03" db="EMBL/GenBank/DDBJ databases">
        <title>Draft genome sequence of Rohu Carp (Labeo rohita).</title>
        <authorList>
            <person name="Das P."/>
            <person name="Kushwaha B."/>
            <person name="Joshi C.G."/>
            <person name="Kumar D."/>
            <person name="Nagpure N.S."/>
            <person name="Sahoo L."/>
            <person name="Das S.P."/>
            <person name="Bit A."/>
            <person name="Patnaik S."/>
            <person name="Meher P.K."/>
            <person name="Jayasankar P."/>
            <person name="Koringa P.G."/>
            <person name="Patel N.V."/>
            <person name="Hinsu A.T."/>
            <person name="Kumar R."/>
            <person name="Pandey M."/>
            <person name="Agarwal S."/>
            <person name="Srivastava S."/>
            <person name="Singh M."/>
            <person name="Iquebal M.A."/>
            <person name="Jaiswal S."/>
            <person name="Angadi U.B."/>
            <person name="Kumar N."/>
            <person name="Raza M."/>
            <person name="Shah T.M."/>
            <person name="Rai A."/>
            <person name="Jena J.K."/>
        </authorList>
    </citation>
    <scope>NUCLEOTIDE SEQUENCE [LARGE SCALE GENOMIC DNA]</scope>
    <source>
        <strain evidence="10">DASCIFA01</strain>
        <tissue evidence="10">Testis</tissue>
    </source>
</reference>
<evidence type="ECO:0000256" key="2">
    <source>
        <dbReference type="ARBA" id="ARBA00022448"/>
    </source>
</evidence>
<dbReference type="InterPro" id="IPR011989">
    <property type="entry name" value="ARM-like"/>
</dbReference>
<evidence type="ECO:0000259" key="8">
    <source>
        <dbReference type="PROSITE" id="PS50054"/>
    </source>
</evidence>
<dbReference type="EMBL" id="QBIY01011254">
    <property type="protein sequence ID" value="RXN33677.1"/>
    <property type="molecule type" value="Genomic_DNA"/>
</dbReference>
<accession>A0A498NQ62</accession>
<dbReference type="GO" id="GO:0004721">
    <property type="term" value="F:phosphoprotein phosphatase activity"/>
    <property type="evidence" value="ECO:0007669"/>
    <property type="project" value="UniProtKB-KW"/>
</dbReference>
<dbReference type="InterPro" id="IPR029021">
    <property type="entry name" value="Prot-tyrosine_phosphatase-like"/>
</dbReference>
<dbReference type="AlphaFoldDB" id="A0A498NQ62"/>
<evidence type="ECO:0007829" key="12">
    <source>
        <dbReference type="PeptideAtlas" id="A0A498NQ62"/>
    </source>
</evidence>
<keyword evidence="4" id="KW-0653">Protein transport</keyword>
<evidence type="ECO:0000256" key="7">
    <source>
        <dbReference type="SAM" id="MobiDB-lite"/>
    </source>
</evidence>
<dbReference type="InterPro" id="IPR002553">
    <property type="entry name" value="Clathrin/coatomer_adapt-like_N"/>
</dbReference>
<keyword evidence="12" id="KW-1267">Proteomics identification</keyword>
<dbReference type="FunFam" id="3.30.310.10:FF:000004">
    <property type="entry name" value="AP-2 complex subunit alpha"/>
    <property type="match status" value="1"/>
</dbReference>
<dbReference type="GO" id="GO:0006886">
    <property type="term" value="P:intracellular protein transport"/>
    <property type="evidence" value="ECO:0007669"/>
    <property type="project" value="InterPro"/>
</dbReference>
<keyword evidence="11" id="KW-1185">Reference proteome</keyword>
<dbReference type="Pfam" id="PF02296">
    <property type="entry name" value="Alpha_adaptin_C"/>
    <property type="match status" value="1"/>
</dbReference>
<comment type="caution">
    <text evidence="10">The sequence shown here is derived from an EMBL/GenBank/DDBJ whole genome shotgun (WGS) entry which is preliminary data.</text>
</comment>
<dbReference type="PROSITE" id="PS00383">
    <property type="entry name" value="TYR_PHOSPHATASE_1"/>
    <property type="match status" value="1"/>
</dbReference>
<dbReference type="PROSITE" id="PS50056">
    <property type="entry name" value="TYR_PHOSPHATASE_2"/>
    <property type="match status" value="1"/>
</dbReference>
<sequence length="1251" mass="137683">MPAVSKGDGMRGLAVFISDIRNCKSKEAEIKRINKELANIRSKFKGDKALDGYSKKKYVCKLLFIFLLGHDIDFGHMEAVNLLSSNKYTEKQIGYLFISVLVNSNSELIRLINNAIKNDLSSRNPTFMCLALHCIANVGSREMAAAFAGEIPRILVAGDTMDSVKQSAALCLLRLYKTSPDLVLMGEWTSRVVHLLNDQHMIVSSASTDLQDYTYYFVPAPWLSCKLLRLLQCYPPPEDGAVKGRLVECLETILNKAQEPPKSKKVQHSNAKNAILFEAISLIIHYDSEPNLLVRACNQLGQFLQHRETNLRYLALESMCTLASSEFSHEAVKTHIETVINALKTERDVSVRQRAADLLYAMCARSNAKQIVAEMLSYLETADYSIREEMVLKVAILAEKYAVDYSWYVDTILNLIRIAGDYVSEEVWYRVIQIVINRDDVQGYAAKTVFEALQAPACHENMVKVGGYILGEFGNLIAGDPRSSPLVQFNLLHSKFHLCSVPTRALLLSAYIKFINLFPETKSTIQEVLRSDSQIRNSDVELQQRAVEYLKLSSIASTDVLATVLEEMPPFPERESSILAKLKKKKGPGAVSVNELEEGKREGGELNGGGERGGDSSAIAASNASTPSPSADLLGLRTGPPVTAAAPSAGSLLVDVFSEAGVNDDGFLSVKYTLPFKILGGSLNVQAKPVEPLIEGGAQVQQVINIECLTDFMDAPLLNIKFRYGGALQNLTLKLPVTINKFFQPTEMASHDFFQRWKQLSQPQQEAQKIFKANHAMDTEVLKAKLLGLGMALLENVDPNPENFVCAGVIQTKAQQVGSLLRLEPNAQAQSQYLRIPIDDSLRDDLLPWIPQALHFIDGAMSLGCSVLVHCAAGISRSPALAVAYVMYSLKMDLDHAYRFVKERRPTISPNFNFLGQLQLFQGTLSLTNNNTNFHAQQSVKPLDNCPQPANEIKNSSSSTVALLANLNLQNMDNNCIINGCTEDSKANVHCENKNNQMENIPSRAQRCEAMKPEFTLSLSDKLGALTLRTNPTEVQRPVNVTSQTQQDAPKSSLPKPTHLQIPSLAEKRKSLTLSLTPVSAVPQSHQKVSSVNSCELKQSSSSVDQTGALEDLGRVNMEPTASETRAEPNGFVSEEASARLSCSKSQRRKSKLNSRANAEQQKTNQLKHSGTRSHRQTQGSCGIVTSPQELFEKEVTGGVEAVEGMVGDQSPLSPVSLTVNKILDWGERMLLGVLLGPRIKVGQAALPYRC</sequence>
<evidence type="ECO:0000256" key="6">
    <source>
        <dbReference type="ARBA" id="ARBA00029433"/>
    </source>
</evidence>
<gene>
    <name evidence="10" type="ORF">ROHU_015430</name>
</gene>
<keyword evidence="2" id="KW-0813">Transport</keyword>
<evidence type="ECO:0000256" key="1">
    <source>
        <dbReference type="ARBA" id="ARBA00006613"/>
    </source>
</evidence>
<dbReference type="Gene3D" id="3.90.190.10">
    <property type="entry name" value="Protein tyrosine phosphatase superfamily"/>
    <property type="match status" value="1"/>
</dbReference>
<name>A0A498NQ62_LABRO</name>
<organism evidence="10 11">
    <name type="scientific">Labeo rohita</name>
    <name type="common">Indian major carp</name>
    <name type="synonym">Cyprinus rohita</name>
    <dbReference type="NCBI Taxonomy" id="84645"/>
    <lineage>
        <taxon>Eukaryota</taxon>
        <taxon>Metazoa</taxon>
        <taxon>Chordata</taxon>
        <taxon>Craniata</taxon>
        <taxon>Vertebrata</taxon>
        <taxon>Euteleostomi</taxon>
        <taxon>Actinopterygii</taxon>
        <taxon>Neopterygii</taxon>
        <taxon>Teleostei</taxon>
        <taxon>Ostariophysi</taxon>
        <taxon>Cypriniformes</taxon>
        <taxon>Cyprinidae</taxon>
        <taxon>Labeoninae</taxon>
        <taxon>Labeonini</taxon>
        <taxon>Labeo</taxon>
    </lineage>
</organism>
<dbReference type="GO" id="GO:0030131">
    <property type="term" value="C:clathrin adaptor complex"/>
    <property type="evidence" value="ECO:0007669"/>
    <property type="project" value="InterPro"/>
</dbReference>
<dbReference type="GO" id="GO:0012505">
    <property type="term" value="C:endomembrane system"/>
    <property type="evidence" value="ECO:0007669"/>
    <property type="project" value="UniProtKB-SubCell"/>
</dbReference>
<evidence type="ECO:0000313" key="10">
    <source>
        <dbReference type="EMBL" id="RXN33677.1"/>
    </source>
</evidence>
<keyword evidence="5" id="KW-0472">Membrane</keyword>
<evidence type="ECO:0000256" key="5">
    <source>
        <dbReference type="ARBA" id="ARBA00023136"/>
    </source>
</evidence>
<feature type="region of interest" description="Disordered" evidence="7">
    <location>
        <begin position="590"/>
        <end position="630"/>
    </location>
</feature>
<dbReference type="SMART" id="SM00195">
    <property type="entry name" value="DSPc"/>
    <property type="match status" value="1"/>
</dbReference>
<evidence type="ECO:0000256" key="4">
    <source>
        <dbReference type="ARBA" id="ARBA00022927"/>
    </source>
</evidence>
<feature type="compositionally biased region" description="Low complexity" evidence="7">
    <location>
        <begin position="616"/>
        <end position="630"/>
    </location>
</feature>
<dbReference type="SUPFAM" id="SSF55711">
    <property type="entry name" value="Subdomain of clathrin and coatomer appendage domain"/>
    <property type="match status" value="1"/>
</dbReference>
<dbReference type="InterPro" id="IPR013041">
    <property type="entry name" value="Clathrin_app_Ig-like_sf"/>
</dbReference>
<dbReference type="PANTHER" id="PTHR22780">
    <property type="entry name" value="ADAPTIN, ALPHA/GAMMA/EPSILON"/>
    <property type="match status" value="1"/>
</dbReference>
<dbReference type="Proteomes" id="UP000290572">
    <property type="component" value="Unassembled WGS sequence"/>
</dbReference>
<evidence type="ECO:0000259" key="9">
    <source>
        <dbReference type="PROSITE" id="PS50056"/>
    </source>
</evidence>
<dbReference type="InterPro" id="IPR016024">
    <property type="entry name" value="ARM-type_fold"/>
</dbReference>
<feature type="region of interest" description="Disordered" evidence="7">
    <location>
        <begin position="1030"/>
        <end position="1060"/>
    </location>
</feature>
<feature type="compositionally biased region" description="Polar residues" evidence="7">
    <location>
        <begin position="1030"/>
        <end position="1050"/>
    </location>
</feature>
<dbReference type="Gene3D" id="2.60.40.1230">
    <property type="match status" value="1"/>
</dbReference>
<keyword evidence="3" id="KW-0378">Hydrolase</keyword>
<dbReference type="InterPro" id="IPR003164">
    <property type="entry name" value="Clathrin_a-adaptin_app_sub_C"/>
</dbReference>
<feature type="domain" description="Tyrosine-protein phosphatase" evidence="8">
    <location>
        <begin position="762"/>
        <end position="927"/>
    </location>
</feature>
<evidence type="ECO:0000256" key="3">
    <source>
        <dbReference type="ARBA" id="ARBA00022801"/>
    </source>
</evidence>
<feature type="compositionally biased region" description="Polar residues" evidence="7">
    <location>
        <begin position="1078"/>
        <end position="1106"/>
    </location>
</feature>
<dbReference type="SUPFAM" id="SSF52799">
    <property type="entry name" value="(Phosphotyrosine protein) phosphatases II"/>
    <property type="match status" value="1"/>
</dbReference>
<dbReference type="PROSITE" id="PS50054">
    <property type="entry name" value="TYR_PHOSPHATASE_DUAL"/>
    <property type="match status" value="1"/>
</dbReference>
<dbReference type="STRING" id="84645.A0A498NQ62"/>
<feature type="region of interest" description="Disordered" evidence="7">
    <location>
        <begin position="1078"/>
        <end position="1181"/>
    </location>
</feature>
<dbReference type="SUPFAM" id="SSF49348">
    <property type="entry name" value="Clathrin adaptor appendage domain"/>
    <property type="match status" value="1"/>
</dbReference>
<feature type="domain" description="Tyrosine specific protein phosphatases" evidence="9">
    <location>
        <begin position="844"/>
        <end position="908"/>
    </location>
</feature>